<name>A0A0D2Q9A9_GOSRA</name>
<keyword evidence="6" id="KW-1185">Reference proteome</keyword>
<accession>A0A0D2Q9A9</accession>
<dbReference type="PANTHER" id="PTHR48045:SF34">
    <property type="entry name" value="ISOFLAVONE 7-O-GLUCOSYLTRANSFERASE 1-LIKE"/>
    <property type="match status" value="1"/>
</dbReference>
<dbReference type="OrthoDB" id="5835829at2759"/>
<dbReference type="PROSITE" id="PS00375">
    <property type="entry name" value="UDPGT"/>
    <property type="match status" value="1"/>
</dbReference>
<evidence type="ECO:0000256" key="1">
    <source>
        <dbReference type="ARBA" id="ARBA00009995"/>
    </source>
</evidence>
<dbReference type="CDD" id="cd03784">
    <property type="entry name" value="GT1_Gtf-like"/>
    <property type="match status" value="1"/>
</dbReference>
<keyword evidence="2 3" id="KW-0808">Transferase</keyword>
<sequence>MSVTQSLKEKHVAVLAFPFGSHDLTILGLACKLARAAPNVQFSFFTIPKSNHSKFSTFKFDVPNNIRTYDVEDGVPVNHVFSGIPVERLDLFLKATPGNFQKGLDAAVMETGRKVNCLVTDMFLTFAADMAEDMKATWIPLCVSIPHNLSAHVYTDLIRRLFSHVGGDKNGGQHQTLELIPGLSPMHVKDLSDEILPRHSNETFFSYTLSKIGCVLPRSTAIVMNFCQELYPTPLFDDLKSMFPALLNVGFLTQELPPSPLPPSDSDTTGCLSWLDRQSSKSVVYISFGTAAAPPGEELKALAEAIEESDIPFIWSLNNDHKHHLPNGFPQRTNKQGKLVPWAPQAMVLGHASTGVFVTHCGANSVFESIANGVPMICRPMFGDHWMIGRVVEEIWGVGVKVEGLVFSKSGVLESLKLVLGHEQGRQMRERIKALRELVLKAVAPSGSASQDFKTLVETILNS</sequence>
<dbReference type="SUPFAM" id="SSF53756">
    <property type="entry name" value="UDP-Glycosyltransferase/glycogen phosphorylase"/>
    <property type="match status" value="1"/>
</dbReference>
<evidence type="ECO:0000313" key="5">
    <source>
        <dbReference type="EMBL" id="KJB54822.1"/>
    </source>
</evidence>
<gene>
    <name evidence="5" type="ORF">B456_009G050700</name>
</gene>
<dbReference type="SMR" id="A0A0D2Q9A9"/>
<dbReference type="AlphaFoldDB" id="A0A0D2Q9A9"/>
<dbReference type="Pfam" id="PF00201">
    <property type="entry name" value="UDPGT"/>
    <property type="match status" value="1"/>
</dbReference>
<evidence type="ECO:0000256" key="2">
    <source>
        <dbReference type="ARBA" id="ARBA00022679"/>
    </source>
</evidence>
<evidence type="ECO:0000256" key="3">
    <source>
        <dbReference type="RuleBase" id="RU003718"/>
    </source>
</evidence>
<dbReference type="eggNOG" id="KOG1192">
    <property type="taxonomic scope" value="Eukaryota"/>
</dbReference>
<dbReference type="OMA" id="CRPMFGD"/>
<keyword evidence="3" id="KW-0328">Glycosyltransferase</keyword>
<evidence type="ECO:0000256" key="4">
    <source>
        <dbReference type="RuleBase" id="RU362057"/>
    </source>
</evidence>
<organism evidence="5 6">
    <name type="scientific">Gossypium raimondii</name>
    <name type="common">Peruvian cotton</name>
    <name type="synonym">Gossypium klotzschianum subsp. raimondii</name>
    <dbReference type="NCBI Taxonomy" id="29730"/>
    <lineage>
        <taxon>Eukaryota</taxon>
        <taxon>Viridiplantae</taxon>
        <taxon>Streptophyta</taxon>
        <taxon>Embryophyta</taxon>
        <taxon>Tracheophyta</taxon>
        <taxon>Spermatophyta</taxon>
        <taxon>Magnoliopsida</taxon>
        <taxon>eudicotyledons</taxon>
        <taxon>Gunneridae</taxon>
        <taxon>Pentapetalae</taxon>
        <taxon>rosids</taxon>
        <taxon>malvids</taxon>
        <taxon>Malvales</taxon>
        <taxon>Malvaceae</taxon>
        <taxon>Malvoideae</taxon>
        <taxon>Gossypium</taxon>
    </lineage>
</organism>
<dbReference type="FunFam" id="3.40.50.2000:FF:000060">
    <property type="entry name" value="Glycosyltransferase"/>
    <property type="match status" value="1"/>
</dbReference>
<dbReference type="Proteomes" id="UP000032304">
    <property type="component" value="Chromosome 9"/>
</dbReference>
<dbReference type="InterPro" id="IPR002213">
    <property type="entry name" value="UDP_glucos_trans"/>
</dbReference>
<evidence type="ECO:0000313" key="6">
    <source>
        <dbReference type="Proteomes" id="UP000032304"/>
    </source>
</evidence>
<dbReference type="KEGG" id="gra:105767746"/>
<dbReference type="EC" id="2.4.1.-" evidence="4"/>
<dbReference type="GO" id="GO:0008194">
    <property type="term" value="F:UDP-glycosyltransferase activity"/>
    <property type="evidence" value="ECO:0007669"/>
    <property type="project" value="InterPro"/>
</dbReference>
<proteinExistence type="inferred from homology"/>
<comment type="similarity">
    <text evidence="1 3">Belongs to the UDP-glycosyltransferase family.</text>
</comment>
<protein>
    <recommendedName>
        <fullName evidence="4">Glycosyltransferase</fullName>
        <ecNumber evidence="4">2.4.1.-</ecNumber>
    </recommendedName>
</protein>
<dbReference type="Gene3D" id="3.40.50.2000">
    <property type="entry name" value="Glycogen Phosphorylase B"/>
    <property type="match status" value="2"/>
</dbReference>
<dbReference type="InterPro" id="IPR035595">
    <property type="entry name" value="UDP_glycos_trans_CS"/>
</dbReference>
<reference evidence="5 6" key="1">
    <citation type="journal article" date="2012" name="Nature">
        <title>Repeated polyploidization of Gossypium genomes and the evolution of spinnable cotton fibres.</title>
        <authorList>
            <person name="Paterson A.H."/>
            <person name="Wendel J.F."/>
            <person name="Gundlach H."/>
            <person name="Guo H."/>
            <person name="Jenkins J."/>
            <person name="Jin D."/>
            <person name="Llewellyn D."/>
            <person name="Showmaker K.C."/>
            <person name="Shu S."/>
            <person name="Udall J."/>
            <person name="Yoo M.J."/>
            <person name="Byers R."/>
            <person name="Chen W."/>
            <person name="Doron-Faigenboim A."/>
            <person name="Duke M.V."/>
            <person name="Gong L."/>
            <person name="Grimwood J."/>
            <person name="Grover C."/>
            <person name="Grupp K."/>
            <person name="Hu G."/>
            <person name="Lee T.H."/>
            <person name="Li J."/>
            <person name="Lin L."/>
            <person name="Liu T."/>
            <person name="Marler B.S."/>
            <person name="Page J.T."/>
            <person name="Roberts A.W."/>
            <person name="Romanel E."/>
            <person name="Sanders W.S."/>
            <person name="Szadkowski E."/>
            <person name="Tan X."/>
            <person name="Tang H."/>
            <person name="Xu C."/>
            <person name="Wang J."/>
            <person name="Wang Z."/>
            <person name="Zhang D."/>
            <person name="Zhang L."/>
            <person name="Ashrafi H."/>
            <person name="Bedon F."/>
            <person name="Bowers J.E."/>
            <person name="Brubaker C.L."/>
            <person name="Chee P.W."/>
            <person name="Das S."/>
            <person name="Gingle A.R."/>
            <person name="Haigler C.H."/>
            <person name="Harker D."/>
            <person name="Hoffmann L.V."/>
            <person name="Hovav R."/>
            <person name="Jones D.C."/>
            <person name="Lemke C."/>
            <person name="Mansoor S."/>
            <person name="ur Rahman M."/>
            <person name="Rainville L.N."/>
            <person name="Rambani A."/>
            <person name="Reddy U.K."/>
            <person name="Rong J.K."/>
            <person name="Saranga Y."/>
            <person name="Scheffler B.E."/>
            <person name="Scheffler J.A."/>
            <person name="Stelly D.M."/>
            <person name="Triplett B.A."/>
            <person name="Van Deynze A."/>
            <person name="Vaslin M.F."/>
            <person name="Waghmare V.N."/>
            <person name="Walford S.A."/>
            <person name="Wright R.J."/>
            <person name="Zaki E.A."/>
            <person name="Zhang T."/>
            <person name="Dennis E.S."/>
            <person name="Mayer K.F."/>
            <person name="Peterson D.G."/>
            <person name="Rokhsar D.S."/>
            <person name="Wang X."/>
            <person name="Schmutz J."/>
        </authorList>
    </citation>
    <scope>NUCLEOTIDE SEQUENCE [LARGE SCALE GENOMIC DNA]</scope>
</reference>
<dbReference type="EMBL" id="CM001748">
    <property type="protein sequence ID" value="KJB54822.1"/>
    <property type="molecule type" value="Genomic_DNA"/>
</dbReference>
<dbReference type="PANTHER" id="PTHR48045">
    <property type="entry name" value="UDP-GLYCOSYLTRANSFERASE 72B1"/>
    <property type="match status" value="1"/>
</dbReference>
<dbReference type="Gramene" id="KJB54822">
    <property type="protein sequence ID" value="KJB54822"/>
    <property type="gene ID" value="B456_009G050700"/>
</dbReference>